<name>A0A7S3LCC8_9STRA</name>
<dbReference type="EMBL" id="HBIM01020570">
    <property type="protein sequence ID" value="CAE0418536.1"/>
    <property type="molecule type" value="Transcribed_RNA"/>
</dbReference>
<accession>A0A7S3LCC8</accession>
<dbReference type="Gene3D" id="3.30.70.1060">
    <property type="entry name" value="Dimeric alpha+beta barrel"/>
    <property type="match status" value="1"/>
</dbReference>
<proteinExistence type="predicted"/>
<protein>
    <recommendedName>
        <fullName evidence="2">YCII-related domain-containing protein</fullName>
    </recommendedName>
</protein>
<evidence type="ECO:0008006" key="2">
    <source>
        <dbReference type="Google" id="ProtNLM"/>
    </source>
</evidence>
<evidence type="ECO:0000313" key="1">
    <source>
        <dbReference type="EMBL" id="CAE0418536.1"/>
    </source>
</evidence>
<organism evidence="1">
    <name type="scientific">Amphora coffeiformis</name>
    <dbReference type="NCBI Taxonomy" id="265554"/>
    <lineage>
        <taxon>Eukaryota</taxon>
        <taxon>Sar</taxon>
        <taxon>Stramenopiles</taxon>
        <taxon>Ochrophyta</taxon>
        <taxon>Bacillariophyta</taxon>
        <taxon>Bacillariophyceae</taxon>
        <taxon>Bacillariophycidae</taxon>
        <taxon>Thalassiophysales</taxon>
        <taxon>Catenulaceae</taxon>
        <taxon>Amphora</taxon>
    </lineage>
</organism>
<reference evidence="1" key="1">
    <citation type="submission" date="2021-01" db="EMBL/GenBank/DDBJ databases">
        <authorList>
            <person name="Corre E."/>
            <person name="Pelletier E."/>
            <person name="Niang G."/>
            <person name="Scheremetjew M."/>
            <person name="Finn R."/>
            <person name="Kale V."/>
            <person name="Holt S."/>
            <person name="Cochrane G."/>
            <person name="Meng A."/>
            <person name="Brown T."/>
            <person name="Cohen L."/>
        </authorList>
    </citation>
    <scope>NUCLEOTIDE SEQUENCE</scope>
    <source>
        <strain evidence="1">CCMP127</strain>
    </source>
</reference>
<gene>
    <name evidence="1" type="ORF">ACOF00016_LOCUS15409</name>
</gene>
<dbReference type="AlphaFoldDB" id="A0A7S3LCC8"/>
<dbReference type="InterPro" id="IPR011008">
    <property type="entry name" value="Dimeric_a/b-barrel"/>
</dbReference>
<sequence>MMMSNFTKMMARRAMPLVRTAFSTVAAALPESVVVLEYKYGPRMLQRREPYHAGHLFLVREMIQQGSCLAGGPVTQHQDYSYDGSGGRLSTEGYDGMGGAEPMGAFFWFTTIDAANEFLRKDPYALADLVTNYAIYDWNVAVSK</sequence>
<dbReference type="SUPFAM" id="SSF54909">
    <property type="entry name" value="Dimeric alpha+beta barrel"/>
    <property type="match status" value="1"/>
</dbReference>